<accession>A0AAD4Z7E9</accession>
<reference evidence="1 2" key="1">
    <citation type="journal article" date="2022" name="G3 (Bethesda)">
        <title>Whole-genome sequence and methylome profiling of the almond [Prunus dulcis (Mill.) D.A. Webb] cultivar 'Nonpareil'.</title>
        <authorList>
            <person name="D'Amico-Willman K.M."/>
            <person name="Ouma W.Z."/>
            <person name="Meulia T."/>
            <person name="Sideli G.M."/>
            <person name="Gradziel T.M."/>
            <person name="Fresnedo-Ramirez J."/>
        </authorList>
    </citation>
    <scope>NUCLEOTIDE SEQUENCE [LARGE SCALE GENOMIC DNA]</scope>
    <source>
        <strain evidence="1">Clone GOH B32 T37-40</strain>
    </source>
</reference>
<sequence length="103" mass="11468">MKESYEVSRLVSTRSGSAAELSQLLAEGRKTEKWNEPSNWGTNSQPTRIADTLKTRTSVTSPTLADYPIKGLQQHPVKDAPGSDISKYIKFRNEVLNLGRYIG</sequence>
<dbReference type="Proteomes" id="UP001054821">
    <property type="component" value="Chromosome 4"/>
</dbReference>
<dbReference type="EMBL" id="JAJFAZ020000004">
    <property type="protein sequence ID" value="KAI5335289.1"/>
    <property type="molecule type" value="Genomic_DNA"/>
</dbReference>
<dbReference type="AlphaFoldDB" id="A0AAD4Z7E9"/>
<keyword evidence="2" id="KW-1185">Reference proteome</keyword>
<protein>
    <submittedName>
        <fullName evidence="1">Uncharacterized protein</fullName>
    </submittedName>
</protein>
<evidence type="ECO:0000313" key="1">
    <source>
        <dbReference type="EMBL" id="KAI5335289.1"/>
    </source>
</evidence>
<evidence type="ECO:0000313" key="2">
    <source>
        <dbReference type="Proteomes" id="UP001054821"/>
    </source>
</evidence>
<name>A0AAD4Z7E9_PRUDU</name>
<proteinExistence type="predicted"/>
<gene>
    <name evidence="1" type="ORF">L3X38_025422</name>
</gene>
<organism evidence="1 2">
    <name type="scientific">Prunus dulcis</name>
    <name type="common">Almond</name>
    <name type="synonym">Amygdalus dulcis</name>
    <dbReference type="NCBI Taxonomy" id="3755"/>
    <lineage>
        <taxon>Eukaryota</taxon>
        <taxon>Viridiplantae</taxon>
        <taxon>Streptophyta</taxon>
        <taxon>Embryophyta</taxon>
        <taxon>Tracheophyta</taxon>
        <taxon>Spermatophyta</taxon>
        <taxon>Magnoliopsida</taxon>
        <taxon>eudicotyledons</taxon>
        <taxon>Gunneridae</taxon>
        <taxon>Pentapetalae</taxon>
        <taxon>rosids</taxon>
        <taxon>fabids</taxon>
        <taxon>Rosales</taxon>
        <taxon>Rosaceae</taxon>
        <taxon>Amygdaloideae</taxon>
        <taxon>Amygdaleae</taxon>
        <taxon>Prunus</taxon>
    </lineage>
</organism>
<comment type="caution">
    <text evidence="1">The sequence shown here is derived from an EMBL/GenBank/DDBJ whole genome shotgun (WGS) entry which is preliminary data.</text>
</comment>